<dbReference type="RefSeq" id="WP_166657729.1">
    <property type="nucleotide sequence ID" value="NZ_SOAU01000001.1"/>
</dbReference>
<organism evidence="2 3">
    <name type="scientific">Ilumatobacter fluminis</name>
    <dbReference type="NCBI Taxonomy" id="467091"/>
    <lineage>
        <taxon>Bacteria</taxon>
        <taxon>Bacillati</taxon>
        <taxon>Actinomycetota</taxon>
        <taxon>Acidimicrobiia</taxon>
        <taxon>Acidimicrobiales</taxon>
        <taxon>Ilumatobacteraceae</taxon>
        <taxon>Ilumatobacter</taxon>
    </lineage>
</organism>
<keyword evidence="3" id="KW-1185">Reference proteome</keyword>
<evidence type="ECO:0000313" key="2">
    <source>
        <dbReference type="EMBL" id="TDT18483.1"/>
    </source>
</evidence>
<dbReference type="GO" id="GO:0008146">
    <property type="term" value="F:sulfotransferase activity"/>
    <property type="evidence" value="ECO:0007669"/>
    <property type="project" value="InterPro"/>
</dbReference>
<dbReference type="EMBL" id="SOAU01000001">
    <property type="protein sequence ID" value="TDT18483.1"/>
    <property type="molecule type" value="Genomic_DNA"/>
</dbReference>
<dbReference type="AlphaFoldDB" id="A0A4R7I6Q1"/>
<evidence type="ECO:0000256" key="1">
    <source>
        <dbReference type="ARBA" id="ARBA00022679"/>
    </source>
</evidence>
<dbReference type="PANTHER" id="PTHR10605">
    <property type="entry name" value="HEPARAN SULFATE SULFOTRANSFERASE"/>
    <property type="match status" value="1"/>
</dbReference>
<protein>
    <submittedName>
        <fullName evidence="2">Sulfotransferase family protein</fullName>
    </submittedName>
</protein>
<dbReference type="Gene3D" id="3.40.50.300">
    <property type="entry name" value="P-loop containing nucleotide triphosphate hydrolases"/>
    <property type="match status" value="1"/>
</dbReference>
<sequence>MAAGPNLLVAGVGRAGTSLLAQTLATHPHVAVTEPKETHYLAFRGRTLDFSGPEDDRLINSRALTTADRYGELFETEAMTSARVRIDASISTAFYPAEALASIEATCPVAPKVIIVLRDPLRRARSAHRYQQGRGLESVDFSTAIDDELTGRRSGWHHLWQYVSMSCYAGQVMPFLAAAGDTIDDVLIIDFDELTDRRTETLDTIGRFVGLDRHDWHDVGAVNRSGRVRFGAVGKAALRASRAPVVASAIDRLPTTAKQRLRNAVVGRPAGPPAADAVPGEAVDRWVRDLETLATVWPIPASWHASLEACRTEVVG</sequence>
<accession>A0A4R7I6Q1</accession>
<keyword evidence="1 2" id="KW-0808">Transferase</keyword>
<evidence type="ECO:0000313" key="3">
    <source>
        <dbReference type="Proteomes" id="UP000294558"/>
    </source>
</evidence>
<dbReference type="PANTHER" id="PTHR10605:SF56">
    <property type="entry name" value="BIFUNCTIONAL HEPARAN SULFATE N-DEACETYLASE_N-SULFOTRANSFERASE"/>
    <property type="match status" value="1"/>
</dbReference>
<gene>
    <name evidence="2" type="ORF">BDK89_4104</name>
</gene>
<dbReference type="Proteomes" id="UP000294558">
    <property type="component" value="Unassembled WGS sequence"/>
</dbReference>
<dbReference type="InterPro" id="IPR037359">
    <property type="entry name" value="NST/OST"/>
</dbReference>
<dbReference type="InterPro" id="IPR027417">
    <property type="entry name" value="P-loop_NTPase"/>
</dbReference>
<dbReference type="Pfam" id="PF13469">
    <property type="entry name" value="Sulfotransfer_3"/>
    <property type="match status" value="1"/>
</dbReference>
<reference evidence="2 3" key="1">
    <citation type="submission" date="2019-03" db="EMBL/GenBank/DDBJ databases">
        <title>Sequencing the genomes of 1000 actinobacteria strains.</title>
        <authorList>
            <person name="Klenk H.-P."/>
        </authorList>
    </citation>
    <scope>NUCLEOTIDE SEQUENCE [LARGE SCALE GENOMIC DNA]</scope>
    <source>
        <strain evidence="2 3">DSM 18936</strain>
    </source>
</reference>
<comment type="caution">
    <text evidence="2">The sequence shown here is derived from an EMBL/GenBank/DDBJ whole genome shotgun (WGS) entry which is preliminary data.</text>
</comment>
<proteinExistence type="predicted"/>
<name>A0A4R7I6Q1_9ACTN</name>
<dbReference type="SUPFAM" id="SSF52540">
    <property type="entry name" value="P-loop containing nucleoside triphosphate hydrolases"/>
    <property type="match status" value="1"/>
</dbReference>